<organism evidence="6 7">
    <name type="scientific">Didymosphaeria variabile</name>
    <dbReference type="NCBI Taxonomy" id="1932322"/>
    <lineage>
        <taxon>Eukaryota</taxon>
        <taxon>Fungi</taxon>
        <taxon>Dikarya</taxon>
        <taxon>Ascomycota</taxon>
        <taxon>Pezizomycotina</taxon>
        <taxon>Dothideomycetes</taxon>
        <taxon>Pleosporomycetidae</taxon>
        <taxon>Pleosporales</taxon>
        <taxon>Massarineae</taxon>
        <taxon>Didymosphaeriaceae</taxon>
        <taxon>Didymosphaeria</taxon>
    </lineage>
</organism>
<dbReference type="GO" id="GO:0016491">
    <property type="term" value="F:oxidoreductase activity"/>
    <property type="evidence" value="ECO:0007669"/>
    <property type="project" value="UniProtKB-KW"/>
</dbReference>
<dbReference type="GO" id="GO:0010181">
    <property type="term" value="F:FMN binding"/>
    <property type="evidence" value="ECO:0007669"/>
    <property type="project" value="InterPro"/>
</dbReference>
<dbReference type="Gene3D" id="3.20.20.70">
    <property type="entry name" value="Aldolase class I"/>
    <property type="match status" value="1"/>
</dbReference>
<dbReference type="InterPro" id="IPR051799">
    <property type="entry name" value="NADH_flavin_oxidoreductase"/>
</dbReference>
<protein>
    <recommendedName>
        <fullName evidence="5">NADH:flavin oxidoreductase/NADH oxidase N-terminal domain-containing protein</fullName>
    </recommendedName>
</protein>
<dbReference type="SUPFAM" id="SSF51395">
    <property type="entry name" value="FMN-linked oxidoreductases"/>
    <property type="match status" value="1"/>
</dbReference>
<comment type="similarity">
    <text evidence="1">Belongs to the NADH:flavin oxidoreductase/NADH oxidase family.</text>
</comment>
<evidence type="ECO:0000256" key="4">
    <source>
        <dbReference type="ARBA" id="ARBA00023002"/>
    </source>
</evidence>
<dbReference type="OrthoDB" id="1663137at2759"/>
<evidence type="ECO:0000256" key="1">
    <source>
        <dbReference type="ARBA" id="ARBA00005979"/>
    </source>
</evidence>
<name>A0A9W8XBN5_9PLEO</name>
<comment type="caution">
    <text evidence="6">The sequence shown here is derived from an EMBL/GenBank/DDBJ whole genome shotgun (WGS) entry which is preliminary data.</text>
</comment>
<evidence type="ECO:0000259" key="5">
    <source>
        <dbReference type="Pfam" id="PF00724"/>
    </source>
</evidence>
<keyword evidence="4" id="KW-0560">Oxidoreductase</keyword>
<dbReference type="InterPro" id="IPR013785">
    <property type="entry name" value="Aldolase_TIM"/>
</dbReference>
<evidence type="ECO:0000256" key="2">
    <source>
        <dbReference type="ARBA" id="ARBA00022630"/>
    </source>
</evidence>
<keyword evidence="3" id="KW-0288">FMN</keyword>
<evidence type="ECO:0000256" key="3">
    <source>
        <dbReference type="ARBA" id="ARBA00022643"/>
    </source>
</evidence>
<gene>
    <name evidence="6" type="ORF">N0V89_011641</name>
</gene>
<keyword evidence="7" id="KW-1185">Reference proteome</keyword>
<dbReference type="PANTHER" id="PTHR43656:SF2">
    <property type="entry name" value="BINDING OXIDOREDUCTASE, PUTATIVE (AFU_ORTHOLOGUE AFUA_2G08260)-RELATED"/>
    <property type="match status" value="1"/>
</dbReference>
<dbReference type="CDD" id="cd04733">
    <property type="entry name" value="OYE_like_2_FMN"/>
    <property type="match status" value="1"/>
</dbReference>
<dbReference type="PANTHER" id="PTHR43656">
    <property type="entry name" value="BINDING OXIDOREDUCTASE, PUTATIVE (AFU_ORTHOLOGUE AFUA_2G08260)-RELATED"/>
    <property type="match status" value="1"/>
</dbReference>
<dbReference type="Pfam" id="PF00724">
    <property type="entry name" value="Oxidored_FMN"/>
    <property type="match status" value="1"/>
</dbReference>
<evidence type="ECO:0000313" key="7">
    <source>
        <dbReference type="Proteomes" id="UP001140513"/>
    </source>
</evidence>
<proteinExistence type="inferred from homology"/>
<dbReference type="GeneID" id="80915171"/>
<dbReference type="AlphaFoldDB" id="A0A9W8XBN5"/>
<dbReference type="Proteomes" id="UP001140513">
    <property type="component" value="Unassembled WGS sequence"/>
</dbReference>
<dbReference type="EMBL" id="JAPEUX010000009">
    <property type="protein sequence ID" value="KAJ4345508.1"/>
    <property type="molecule type" value="Genomic_DNA"/>
</dbReference>
<keyword evidence="2" id="KW-0285">Flavoprotein</keyword>
<dbReference type="RefSeq" id="XP_056065672.1">
    <property type="nucleotide sequence ID" value="XM_056220369.1"/>
</dbReference>
<reference evidence="6" key="1">
    <citation type="submission" date="2022-10" db="EMBL/GenBank/DDBJ databases">
        <title>Tapping the CABI collections for fungal endophytes: first genome assemblies for Collariella, Neodidymelliopsis, Ascochyta clinopodiicola, Didymella pomorum, Didymosphaeria variabile, Neocosmospora piperis and Neocucurbitaria cava.</title>
        <authorList>
            <person name="Hill R."/>
        </authorList>
    </citation>
    <scope>NUCLEOTIDE SEQUENCE</scope>
    <source>
        <strain evidence="6">IMI 356815</strain>
    </source>
</reference>
<accession>A0A9W8XBN5</accession>
<evidence type="ECO:0000313" key="6">
    <source>
        <dbReference type="EMBL" id="KAJ4345508.1"/>
    </source>
</evidence>
<sequence>MSVQLHSPLKTPSGVVFPNRLVKAAMAESLADKDNDPSDKYITLYDTWSSGGWGAVITGIPFLFPLSRYIILTPFTGEMEVSTIYMGHPNNINCKPAPSPATRDKWERWALAARQNDTPALVQLVHPGRQSPAGCGNRSFFAKAVAPSAVPVILGNSMTDYVLSKLLFGTPRAMTVKEIHEAVQQFTAAAKLCHESGFTGVQIHAAHGFLLTQFLSPKTNTRTDSYGGTPSNRARIVIEVIHAIRAVVPPTFCIGIKLNSADIGGHESLDESLEQVGLIVAEGIDFLEISGGTIENLRMSAGDAPSVKSARTIHREAFFLDYARSVRSHYPNVLLMVTGGFRSRKGMQAALDSGACDLVGLGRPSAIWPRLAKEVLLNEDMKDEDARCDLRFVRGNWFVRNLGPKIVGAGVDVLYYAGQIARMAEGKGTSPPPVGA</sequence>
<feature type="domain" description="NADH:flavin oxidoreductase/NADH oxidase N-terminal" evidence="5">
    <location>
        <begin position="106"/>
        <end position="373"/>
    </location>
</feature>
<dbReference type="InterPro" id="IPR001155">
    <property type="entry name" value="OxRdtase_FMN_N"/>
</dbReference>